<gene>
    <name evidence="1" type="ORF">ACFPK2_17950</name>
</gene>
<reference evidence="2" key="1">
    <citation type="journal article" date="2019" name="Int. J. Syst. Evol. Microbiol.">
        <title>The Global Catalogue of Microorganisms (GCM) 10K type strain sequencing project: providing services to taxonomists for standard genome sequencing and annotation.</title>
        <authorList>
            <consortium name="The Broad Institute Genomics Platform"/>
            <consortium name="The Broad Institute Genome Sequencing Center for Infectious Disease"/>
            <person name="Wu L."/>
            <person name="Ma J."/>
        </authorList>
    </citation>
    <scope>NUCLEOTIDE SEQUENCE [LARGE SCALE GENOMIC DNA]</scope>
    <source>
        <strain evidence="2">CGMCC 1.15643</strain>
    </source>
</reference>
<comment type="caution">
    <text evidence="1">The sequence shown here is derived from an EMBL/GenBank/DDBJ whole genome shotgun (WGS) entry which is preliminary data.</text>
</comment>
<keyword evidence="2" id="KW-1185">Reference proteome</keyword>
<accession>A0ABW0F6T5</accession>
<sequence length="98" mass="10677">MSRCFVIQPFDGSAFDARFDEVIAPAIKAAGLEPYRVDRDPSVSIPIQDIADGIRNSVLCVADISIDNPNVWFELGYAISANKEVVMICSDARQSGQV</sequence>
<organism evidence="1 2">
    <name type="scientific">Bosea minatitlanensis</name>
    <dbReference type="NCBI Taxonomy" id="128782"/>
    <lineage>
        <taxon>Bacteria</taxon>
        <taxon>Pseudomonadati</taxon>
        <taxon>Pseudomonadota</taxon>
        <taxon>Alphaproteobacteria</taxon>
        <taxon>Hyphomicrobiales</taxon>
        <taxon>Boseaceae</taxon>
        <taxon>Bosea</taxon>
    </lineage>
</organism>
<dbReference type="Proteomes" id="UP001595976">
    <property type="component" value="Unassembled WGS sequence"/>
</dbReference>
<evidence type="ECO:0000313" key="2">
    <source>
        <dbReference type="Proteomes" id="UP001595976"/>
    </source>
</evidence>
<dbReference type="Gene3D" id="3.40.50.450">
    <property type="match status" value="1"/>
</dbReference>
<evidence type="ECO:0000313" key="1">
    <source>
        <dbReference type="EMBL" id="MFC5294878.1"/>
    </source>
</evidence>
<name>A0ABW0F6T5_9HYPH</name>
<dbReference type="EMBL" id="JBHSLI010000007">
    <property type="protein sequence ID" value="MFC5294878.1"/>
    <property type="molecule type" value="Genomic_DNA"/>
</dbReference>
<proteinExistence type="predicted"/>
<dbReference type="RefSeq" id="WP_260348097.1">
    <property type="nucleotide sequence ID" value="NZ_JAOAOS010000003.1"/>
</dbReference>
<dbReference type="SUPFAM" id="SSF52309">
    <property type="entry name" value="N-(deoxy)ribosyltransferase-like"/>
    <property type="match status" value="1"/>
</dbReference>
<protein>
    <submittedName>
        <fullName evidence="1">Nucleoside 2-deoxyribosyltransferase</fullName>
    </submittedName>
</protein>